<feature type="chain" id="PRO_5032439680" description="PEP-CTERM protein-sorting domain-containing protein" evidence="2">
    <location>
        <begin position="23"/>
        <end position="115"/>
    </location>
</feature>
<evidence type="ECO:0000256" key="1">
    <source>
        <dbReference type="SAM" id="MobiDB-lite"/>
    </source>
</evidence>
<dbReference type="EMBL" id="JACIET010000002">
    <property type="protein sequence ID" value="MBB4013367.1"/>
    <property type="molecule type" value="Genomic_DNA"/>
</dbReference>
<name>A0A840BSN0_9RHOO</name>
<evidence type="ECO:0000313" key="3">
    <source>
        <dbReference type="EMBL" id="MBB4013367.1"/>
    </source>
</evidence>
<protein>
    <recommendedName>
        <fullName evidence="5">PEP-CTERM protein-sorting domain-containing protein</fullName>
    </recommendedName>
</protein>
<dbReference type="Proteomes" id="UP000561045">
    <property type="component" value="Unassembled WGS sequence"/>
</dbReference>
<dbReference type="RefSeq" id="WP_183635249.1">
    <property type="nucleotide sequence ID" value="NZ_BAABLE010000005.1"/>
</dbReference>
<comment type="caution">
    <text evidence="3">The sequence shown here is derived from an EMBL/GenBank/DDBJ whole genome shotgun (WGS) entry which is preliminary data.</text>
</comment>
<dbReference type="AlphaFoldDB" id="A0A840BSN0"/>
<proteinExistence type="predicted"/>
<evidence type="ECO:0000256" key="2">
    <source>
        <dbReference type="SAM" id="SignalP"/>
    </source>
</evidence>
<gene>
    <name evidence="3" type="ORF">GGR36_002713</name>
</gene>
<organism evidence="3 4">
    <name type="scientific">Niveibacterium umoris</name>
    <dbReference type="NCBI Taxonomy" id="1193620"/>
    <lineage>
        <taxon>Bacteria</taxon>
        <taxon>Pseudomonadati</taxon>
        <taxon>Pseudomonadota</taxon>
        <taxon>Betaproteobacteria</taxon>
        <taxon>Rhodocyclales</taxon>
        <taxon>Rhodocyclaceae</taxon>
        <taxon>Niveibacterium</taxon>
    </lineage>
</organism>
<keyword evidence="4" id="KW-1185">Reference proteome</keyword>
<reference evidence="3 4" key="1">
    <citation type="submission" date="2020-08" db="EMBL/GenBank/DDBJ databases">
        <title>Genomic Encyclopedia of Type Strains, Phase IV (KMG-IV): sequencing the most valuable type-strain genomes for metagenomic binning, comparative biology and taxonomic classification.</title>
        <authorList>
            <person name="Goeker M."/>
        </authorList>
    </citation>
    <scope>NUCLEOTIDE SEQUENCE [LARGE SCALE GENOMIC DNA]</scope>
    <source>
        <strain evidence="3 4">DSM 106739</strain>
    </source>
</reference>
<feature type="signal peptide" evidence="2">
    <location>
        <begin position="1"/>
        <end position="22"/>
    </location>
</feature>
<accession>A0A840BSN0</accession>
<evidence type="ECO:0000313" key="4">
    <source>
        <dbReference type="Proteomes" id="UP000561045"/>
    </source>
</evidence>
<keyword evidence="2" id="KW-0732">Signal</keyword>
<evidence type="ECO:0008006" key="5">
    <source>
        <dbReference type="Google" id="ProtNLM"/>
    </source>
</evidence>
<feature type="region of interest" description="Disordered" evidence="1">
    <location>
        <begin position="51"/>
        <end position="92"/>
    </location>
</feature>
<sequence>MKPMPSVLFAAVLLMAPLTTHAADSDRLAIAFAGDTFGAPARLDAMSWSATSDAGDTDAVPRGMAPAGLPMGSERAGGGAVSASRDVPPESQTRPTWLLLAGLGVVIVLSRRCSR</sequence>